<reference evidence="3 4" key="1">
    <citation type="journal article" date="2015" name="Nature">
        <title>rRNA introns, odd ribosomes, and small enigmatic genomes across a large radiation of phyla.</title>
        <authorList>
            <person name="Brown C.T."/>
            <person name="Hug L.A."/>
            <person name="Thomas B.C."/>
            <person name="Sharon I."/>
            <person name="Castelle C.J."/>
            <person name="Singh A."/>
            <person name="Wilkins M.J."/>
            <person name="Williams K.H."/>
            <person name="Banfield J.F."/>
        </authorList>
    </citation>
    <scope>NUCLEOTIDE SEQUENCE [LARGE SCALE GENOMIC DNA]</scope>
</reference>
<comment type="caution">
    <text evidence="3">The sequence shown here is derived from an EMBL/GenBank/DDBJ whole genome shotgun (WGS) entry which is preliminary data.</text>
</comment>
<dbReference type="Gene3D" id="3.90.190.20">
    <property type="entry name" value="Mur ligase, C-terminal domain"/>
    <property type="match status" value="1"/>
</dbReference>
<dbReference type="InterPro" id="IPR004101">
    <property type="entry name" value="Mur_ligase_C"/>
</dbReference>
<accession>A0A0G1U5U5</accession>
<dbReference type="PANTHER" id="PTHR23135:SF4">
    <property type="entry name" value="UDP-N-ACETYLMURAMOYL-L-ALANYL-D-GLUTAMATE--2,6-DIAMINOPIMELATE LIGASE MURE HOMOLOG, CHLOROPLASTIC"/>
    <property type="match status" value="1"/>
</dbReference>
<dbReference type="InterPro" id="IPR036565">
    <property type="entry name" value="Mur-like_cat_sf"/>
</dbReference>
<proteinExistence type="predicted"/>
<sequence length="410" mass="44458">MGFSFLRQLIPQKFINLVWHLPQAVLANVVYGFPSRKLTVIGITGTSGKTTTTHLIYHLLKTAGFKVALVSSVAAKIGDKRVDIGLHVTNPEPWLLQKLLKKIADQGLTHVVLEVTSHGLDQHRTWGINFAYGLIINLRHEHLDYHQTITSYHAAKLKLVKAAKVAVLNSADQSYAAAKKIARGQVLSFKPQTKLAAANLLGDFNQENIAAAAAVAQDLGVKAAAVNQALKSFPGIPGRMELVYQKDFTVVVDFAHKPDALERALQAIKALKGGSGRTIAVFGCAGLRDRLKRPQMGEIAAKLADVTILTAEDPRTEDVNTIITAIAQGALAAGAKEVSLKAGYPKKAAHVFIRQPDRQAAINLAVHIAKPGDWVGLFGKSHEKSMCFGTIEYAWDEFAAVKKALKKRQP</sequence>
<dbReference type="InterPro" id="IPR036615">
    <property type="entry name" value="Mur_ligase_C_dom_sf"/>
</dbReference>
<dbReference type="Gene3D" id="3.40.1190.10">
    <property type="entry name" value="Mur-like, catalytic domain"/>
    <property type="match status" value="1"/>
</dbReference>
<evidence type="ECO:0000313" key="3">
    <source>
        <dbReference type="EMBL" id="KKU61658.1"/>
    </source>
</evidence>
<dbReference type="SUPFAM" id="SSF53244">
    <property type="entry name" value="MurD-like peptide ligases, peptide-binding domain"/>
    <property type="match status" value="1"/>
</dbReference>
<evidence type="ECO:0000259" key="1">
    <source>
        <dbReference type="Pfam" id="PF02875"/>
    </source>
</evidence>
<evidence type="ECO:0000259" key="2">
    <source>
        <dbReference type="Pfam" id="PF08245"/>
    </source>
</evidence>
<dbReference type="GO" id="GO:0005524">
    <property type="term" value="F:ATP binding"/>
    <property type="evidence" value="ECO:0007669"/>
    <property type="project" value="InterPro"/>
</dbReference>
<dbReference type="PANTHER" id="PTHR23135">
    <property type="entry name" value="MUR LIGASE FAMILY MEMBER"/>
    <property type="match status" value="1"/>
</dbReference>
<feature type="domain" description="Mur ligase C-terminal" evidence="1">
    <location>
        <begin position="238"/>
        <end position="380"/>
    </location>
</feature>
<gene>
    <name evidence="3" type="ORF">UX85_C0002G0038</name>
</gene>
<dbReference type="SUPFAM" id="SSF53623">
    <property type="entry name" value="MurD-like peptide ligases, catalytic domain"/>
    <property type="match status" value="1"/>
</dbReference>
<dbReference type="Proteomes" id="UP000033860">
    <property type="component" value="Unassembled WGS sequence"/>
</dbReference>
<dbReference type="AlphaFoldDB" id="A0A0G1U5U5"/>
<dbReference type="InterPro" id="IPR013221">
    <property type="entry name" value="Mur_ligase_cen"/>
</dbReference>
<feature type="domain" description="Mur ligase central" evidence="2">
    <location>
        <begin position="43"/>
        <end position="189"/>
    </location>
</feature>
<dbReference type="GO" id="GO:0016881">
    <property type="term" value="F:acid-amino acid ligase activity"/>
    <property type="evidence" value="ECO:0007669"/>
    <property type="project" value="InterPro"/>
</dbReference>
<dbReference type="Pfam" id="PF08245">
    <property type="entry name" value="Mur_ligase_M"/>
    <property type="match status" value="1"/>
</dbReference>
<protein>
    <submittedName>
        <fullName evidence="3">UDP-N-acetylmuramyl-tripeptide synthetase</fullName>
    </submittedName>
</protein>
<evidence type="ECO:0000313" key="4">
    <source>
        <dbReference type="Proteomes" id="UP000033860"/>
    </source>
</evidence>
<name>A0A0G1U5U5_9BACT</name>
<dbReference type="EMBL" id="LCNT01000002">
    <property type="protein sequence ID" value="KKU61658.1"/>
    <property type="molecule type" value="Genomic_DNA"/>
</dbReference>
<dbReference type="Pfam" id="PF02875">
    <property type="entry name" value="Mur_ligase_C"/>
    <property type="match status" value="1"/>
</dbReference>
<organism evidence="3 4">
    <name type="scientific">Candidatus Beckwithbacteria bacterium GW2011_GWB1_47_15</name>
    <dbReference type="NCBI Taxonomy" id="1618371"/>
    <lineage>
        <taxon>Bacteria</taxon>
        <taxon>Candidatus Beckwithiibacteriota</taxon>
    </lineage>
</organism>